<reference evidence="7 8" key="1">
    <citation type="submission" date="2019-01" db="EMBL/GenBank/DDBJ databases">
        <authorList>
            <person name="Sayadi A."/>
        </authorList>
    </citation>
    <scope>NUCLEOTIDE SEQUENCE [LARGE SCALE GENOMIC DNA]</scope>
</reference>
<feature type="transmembrane region" description="Helical" evidence="6">
    <location>
        <begin position="58"/>
        <end position="76"/>
    </location>
</feature>
<dbReference type="Gene3D" id="1.10.1450.10">
    <property type="entry name" value="Tetraspanin"/>
    <property type="match status" value="1"/>
</dbReference>
<dbReference type="InterPro" id="IPR018499">
    <property type="entry name" value="Tetraspanin/Peripherin"/>
</dbReference>
<feature type="transmembrane region" description="Helical" evidence="6">
    <location>
        <begin position="20"/>
        <end position="46"/>
    </location>
</feature>
<evidence type="ECO:0000313" key="7">
    <source>
        <dbReference type="EMBL" id="VEN64176.1"/>
    </source>
</evidence>
<gene>
    <name evidence="7" type="ORF">CALMAC_LOCUS20785</name>
</gene>
<evidence type="ECO:0000256" key="4">
    <source>
        <dbReference type="ARBA" id="ARBA00023136"/>
    </source>
</evidence>
<evidence type="ECO:0000256" key="2">
    <source>
        <dbReference type="ARBA" id="ARBA00022692"/>
    </source>
</evidence>
<dbReference type="EMBL" id="CAACVG010015165">
    <property type="protein sequence ID" value="VEN64176.1"/>
    <property type="molecule type" value="Genomic_DNA"/>
</dbReference>
<dbReference type="SUPFAM" id="SSF48652">
    <property type="entry name" value="Tetraspanin"/>
    <property type="match status" value="1"/>
</dbReference>
<keyword evidence="4 6" id="KW-0472">Membrane</keyword>
<feature type="transmembrane region" description="Helical" evidence="6">
    <location>
        <begin position="96"/>
        <end position="118"/>
    </location>
</feature>
<feature type="region of interest" description="Disordered" evidence="5">
    <location>
        <begin position="311"/>
        <end position="343"/>
    </location>
</feature>
<keyword evidence="2 6" id="KW-0812">Transmembrane</keyword>
<evidence type="ECO:0000256" key="6">
    <source>
        <dbReference type="SAM" id="Phobius"/>
    </source>
</evidence>
<dbReference type="OrthoDB" id="9836210at2759"/>
<feature type="compositionally biased region" description="Polar residues" evidence="5">
    <location>
        <begin position="311"/>
        <end position="334"/>
    </location>
</feature>
<dbReference type="AlphaFoldDB" id="A0A653DVE3"/>
<dbReference type="Proteomes" id="UP000410492">
    <property type="component" value="Unassembled WGS sequence"/>
</dbReference>
<dbReference type="InterPro" id="IPR008952">
    <property type="entry name" value="Tetraspanin_EC2_sf"/>
</dbReference>
<evidence type="ECO:0000256" key="1">
    <source>
        <dbReference type="ARBA" id="ARBA00004141"/>
    </source>
</evidence>
<comment type="subcellular location">
    <subcellularLocation>
        <location evidence="1">Membrane</location>
        <topology evidence="1">Multi-pass membrane protein</topology>
    </subcellularLocation>
</comment>
<keyword evidence="8" id="KW-1185">Reference proteome</keyword>
<name>A0A653DVE3_CALMS</name>
<organism evidence="7 8">
    <name type="scientific">Callosobruchus maculatus</name>
    <name type="common">Southern cowpea weevil</name>
    <name type="synonym">Pulse bruchid</name>
    <dbReference type="NCBI Taxonomy" id="64391"/>
    <lineage>
        <taxon>Eukaryota</taxon>
        <taxon>Metazoa</taxon>
        <taxon>Ecdysozoa</taxon>
        <taxon>Arthropoda</taxon>
        <taxon>Hexapoda</taxon>
        <taxon>Insecta</taxon>
        <taxon>Pterygota</taxon>
        <taxon>Neoptera</taxon>
        <taxon>Endopterygota</taxon>
        <taxon>Coleoptera</taxon>
        <taxon>Polyphaga</taxon>
        <taxon>Cucujiformia</taxon>
        <taxon>Chrysomeloidea</taxon>
        <taxon>Chrysomelidae</taxon>
        <taxon>Bruchinae</taxon>
        <taxon>Bruchini</taxon>
        <taxon>Callosobruchus</taxon>
    </lineage>
</organism>
<sequence>MAIGVYKLSQKNRNTLASIIYFMCTLEMAIGMCMAGSSIYTMVAVSPIIHSEKSEVDFAFAITGIFGTHIIIQHIVGYKVCYKCVKQAHKKSTRNLLFLWSCIGANMTLNLIIICHYLRKLKNHIAKSIKQSFMLGMTHYLKDVTWKETIDRLQYDNECCGIFSFQDWEEKAWLTRYHVNVECDTIKEYRISEDILALPVIPWSCCKIDFPMQCLHDPLQQPQFAHIWVDEPSIVRNSINTTGCLDGLTTIIFIFINTYICMTALVFILQGPLPPQTDDEMPKPTVKKSRFKCFRKKTKIADDVTATETTLENIESAPSQTIEAPDIQQSSQNIGDELKRLKQ</sequence>
<evidence type="ECO:0000313" key="8">
    <source>
        <dbReference type="Proteomes" id="UP000410492"/>
    </source>
</evidence>
<keyword evidence="3 6" id="KW-1133">Transmembrane helix</keyword>
<evidence type="ECO:0000256" key="5">
    <source>
        <dbReference type="SAM" id="MobiDB-lite"/>
    </source>
</evidence>
<accession>A0A653DVE3</accession>
<protein>
    <recommendedName>
        <fullName evidence="9">Tetraspanin</fullName>
    </recommendedName>
</protein>
<evidence type="ECO:0000256" key="3">
    <source>
        <dbReference type="ARBA" id="ARBA00022989"/>
    </source>
</evidence>
<dbReference type="Pfam" id="PF00335">
    <property type="entry name" value="Tetraspanin"/>
    <property type="match status" value="1"/>
</dbReference>
<dbReference type="GO" id="GO:0016020">
    <property type="term" value="C:membrane"/>
    <property type="evidence" value="ECO:0007669"/>
    <property type="project" value="UniProtKB-SubCell"/>
</dbReference>
<feature type="transmembrane region" description="Helical" evidence="6">
    <location>
        <begin position="248"/>
        <end position="269"/>
    </location>
</feature>
<evidence type="ECO:0008006" key="9">
    <source>
        <dbReference type="Google" id="ProtNLM"/>
    </source>
</evidence>
<proteinExistence type="predicted"/>